<comment type="function">
    <text evidence="7">Functions as a peptidoglycan terminase that cleaves nascent peptidoglycan strands endolytically to terminate their elongation.</text>
</comment>
<dbReference type="RefSeq" id="WP_395818722.1">
    <property type="nucleotide sequence ID" value="NZ_CP043494.1"/>
</dbReference>
<keyword evidence="5 7" id="KW-0456">Lyase</keyword>
<keyword evidence="2 7" id="KW-0812">Transmembrane</keyword>
<dbReference type="EC" id="4.2.2.29" evidence="7"/>
<proteinExistence type="inferred from homology"/>
<keyword evidence="1 7" id="KW-1003">Cell membrane</keyword>
<dbReference type="Pfam" id="PF02618">
    <property type="entry name" value="YceG"/>
    <property type="match status" value="1"/>
</dbReference>
<dbReference type="InterPro" id="IPR003770">
    <property type="entry name" value="MLTG-like"/>
</dbReference>
<dbReference type="NCBIfam" id="TIGR00247">
    <property type="entry name" value="endolytic transglycosylase MltG"/>
    <property type="match status" value="1"/>
</dbReference>
<evidence type="ECO:0000256" key="5">
    <source>
        <dbReference type="ARBA" id="ARBA00023239"/>
    </source>
</evidence>
<reference evidence="8 9" key="1">
    <citation type="submission" date="2019-08" db="EMBL/GenBank/DDBJ databases">
        <title>Archangium and Cystobacter genomes.</title>
        <authorList>
            <person name="Chen I.-C.K."/>
            <person name="Wielgoss S."/>
        </authorList>
    </citation>
    <scope>NUCLEOTIDE SEQUENCE [LARGE SCALE GENOMIC DNA]</scope>
    <source>
        <strain evidence="8 9">Cbm 6</strain>
    </source>
</reference>
<evidence type="ECO:0000256" key="4">
    <source>
        <dbReference type="ARBA" id="ARBA00023136"/>
    </source>
</evidence>
<dbReference type="HAMAP" id="MF_02065">
    <property type="entry name" value="MltG"/>
    <property type="match status" value="1"/>
</dbReference>
<feature type="site" description="Important for catalytic activity" evidence="7">
    <location>
        <position position="224"/>
    </location>
</feature>
<organism evidence="8 9">
    <name type="scientific">Archangium minus</name>
    <dbReference type="NCBI Taxonomy" id="83450"/>
    <lineage>
        <taxon>Bacteria</taxon>
        <taxon>Pseudomonadati</taxon>
        <taxon>Myxococcota</taxon>
        <taxon>Myxococcia</taxon>
        <taxon>Myxococcales</taxon>
        <taxon>Cystobacterineae</taxon>
        <taxon>Archangiaceae</taxon>
        <taxon>Archangium</taxon>
    </lineage>
</organism>
<accession>A0ABY9WMU8</accession>
<evidence type="ECO:0000313" key="9">
    <source>
        <dbReference type="Proteomes" id="UP001611383"/>
    </source>
</evidence>
<protein>
    <recommendedName>
        <fullName evidence="7">Endolytic murein transglycosylase</fullName>
        <ecNumber evidence="7">4.2.2.29</ecNumber>
    </recommendedName>
    <alternativeName>
        <fullName evidence="7">Peptidoglycan lytic transglycosylase</fullName>
    </alternativeName>
    <alternativeName>
        <fullName evidence="7">Peptidoglycan polymerization terminase</fullName>
    </alternativeName>
</protein>
<dbReference type="Proteomes" id="UP001611383">
    <property type="component" value="Chromosome"/>
</dbReference>
<name>A0ABY9WMU8_9BACT</name>
<dbReference type="PANTHER" id="PTHR30518">
    <property type="entry name" value="ENDOLYTIC MUREIN TRANSGLYCOSYLASE"/>
    <property type="match status" value="1"/>
</dbReference>
<evidence type="ECO:0000256" key="1">
    <source>
        <dbReference type="ARBA" id="ARBA00022475"/>
    </source>
</evidence>
<sequence>MKKALLALLVLVVLAAAAAGGWYLRREQRITAFAATPVTLPQEGVTVSVPTGTGPKTLSQMLADAGVVTDPELLYLFIRREKAGPKLKAGEYLFEGTLTPAQVVELLASGKVKVYRFTVPEGLRVEEILPILAGSELKLEQKKLEQLVSDPRFLREAGVPASSIEGFLYPDTYTFTRNATEERVLARMVERSLEEYRKADAQRKSGVKLSLLETFTLASIVEKETGQPQERPRIACVFHNRLRQGIKLQTDPTVIYAMKLLRGVYSKNITKRDLETPHPYNTYTTVGLPPGPIANPGAAAIQAALHPLDCEDLFFVSRNDGTHIFCPTLECHNAAVEKWQVEFFRAKRRQRAGGAN</sequence>
<evidence type="ECO:0000313" key="8">
    <source>
        <dbReference type="EMBL" id="WNG44930.1"/>
    </source>
</evidence>
<evidence type="ECO:0000256" key="7">
    <source>
        <dbReference type="HAMAP-Rule" id="MF_02065"/>
    </source>
</evidence>
<keyword evidence="9" id="KW-1185">Reference proteome</keyword>
<gene>
    <name evidence="7 8" type="primary">mltG</name>
    <name evidence="8" type="ORF">F0U60_13105</name>
</gene>
<comment type="catalytic activity">
    <reaction evidence="7">
        <text>a peptidoglycan chain = a peptidoglycan chain with N-acetyl-1,6-anhydromuramyl-[peptide] at the reducing end + a peptidoglycan chain with N-acetylglucosamine at the non-reducing end.</text>
        <dbReference type="EC" id="4.2.2.29"/>
    </reaction>
</comment>
<evidence type="ECO:0000256" key="3">
    <source>
        <dbReference type="ARBA" id="ARBA00022989"/>
    </source>
</evidence>
<evidence type="ECO:0000256" key="2">
    <source>
        <dbReference type="ARBA" id="ARBA00022692"/>
    </source>
</evidence>
<keyword evidence="3 7" id="KW-1133">Transmembrane helix</keyword>
<keyword evidence="6 7" id="KW-0961">Cell wall biogenesis/degradation</keyword>
<comment type="similarity">
    <text evidence="7">Belongs to the transglycosylase MltG family.</text>
</comment>
<dbReference type="EMBL" id="CP043494">
    <property type="protein sequence ID" value="WNG44930.1"/>
    <property type="molecule type" value="Genomic_DNA"/>
</dbReference>
<dbReference type="Gene3D" id="3.30.1490.480">
    <property type="entry name" value="Endolytic murein transglycosylase"/>
    <property type="match status" value="1"/>
</dbReference>
<dbReference type="PANTHER" id="PTHR30518:SF2">
    <property type="entry name" value="ENDOLYTIC MUREIN TRANSGLYCOSYLASE"/>
    <property type="match status" value="1"/>
</dbReference>
<dbReference type="Gene3D" id="3.30.160.60">
    <property type="entry name" value="Classic Zinc Finger"/>
    <property type="match status" value="1"/>
</dbReference>
<dbReference type="CDD" id="cd08010">
    <property type="entry name" value="MltG_like"/>
    <property type="match status" value="1"/>
</dbReference>
<evidence type="ECO:0000256" key="6">
    <source>
        <dbReference type="ARBA" id="ARBA00023316"/>
    </source>
</evidence>
<keyword evidence="4 7" id="KW-0472">Membrane</keyword>